<feature type="transmembrane region" description="Helical" evidence="1">
    <location>
        <begin position="31"/>
        <end position="49"/>
    </location>
</feature>
<organism evidence="2 3">
    <name type="scientific">Sphingomonas plantiphila</name>
    <dbReference type="NCBI Taxonomy" id="3163295"/>
    <lineage>
        <taxon>Bacteria</taxon>
        <taxon>Pseudomonadati</taxon>
        <taxon>Pseudomonadota</taxon>
        <taxon>Alphaproteobacteria</taxon>
        <taxon>Sphingomonadales</taxon>
        <taxon>Sphingomonadaceae</taxon>
        <taxon>Sphingomonas</taxon>
    </lineage>
</organism>
<keyword evidence="1" id="KW-0472">Membrane</keyword>
<dbReference type="Proteomes" id="UP001629244">
    <property type="component" value="Unassembled WGS sequence"/>
</dbReference>
<dbReference type="RefSeq" id="WP_408076971.1">
    <property type="nucleotide sequence ID" value="NZ_JBELQC010000001.1"/>
</dbReference>
<keyword evidence="1" id="KW-0812">Transmembrane</keyword>
<evidence type="ECO:0000313" key="2">
    <source>
        <dbReference type="EMBL" id="MFL9840014.1"/>
    </source>
</evidence>
<accession>A0ABW8YIC5</accession>
<keyword evidence="3" id="KW-1185">Reference proteome</keyword>
<reference evidence="2 3" key="1">
    <citation type="submission" date="2024-06" db="EMBL/GenBank/DDBJ databases">
        <authorList>
            <person name="Kaempfer P."/>
            <person name="Viver T."/>
        </authorList>
    </citation>
    <scope>NUCLEOTIDE SEQUENCE [LARGE SCALE GENOMIC DNA]</scope>
    <source>
        <strain evidence="2 3">ST-64</strain>
    </source>
</reference>
<comment type="caution">
    <text evidence="2">The sequence shown here is derived from an EMBL/GenBank/DDBJ whole genome shotgun (WGS) entry which is preliminary data.</text>
</comment>
<evidence type="ECO:0000313" key="3">
    <source>
        <dbReference type="Proteomes" id="UP001629244"/>
    </source>
</evidence>
<gene>
    <name evidence="2" type="ORF">ABS767_03475</name>
</gene>
<sequence>MMQSDVHHFSATEIGPLQRLLHKSEQPSPRAVGALLVLAGALGIAAYLSEEVWEVAALPAAAIAITIVAWLTPGSSSRTLKDWVDRHAACASTVAWDETGVRTGGCAHGLDTVFPWASIRTVIASADYIILLSRCGPLIVPHRALDAERSADLLRQVEKNRITVRHAD</sequence>
<proteinExistence type="predicted"/>
<keyword evidence="1" id="KW-1133">Transmembrane helix</keyword>
<evidence type="ECO:0000256" key="1">
    <source>
        <dbReference type="SAM" id="Phobius"/>
    </source>
</evidence>
<feature type="transmembrane region" description="Helical" evidence="1">
    <location>
        <begin position="55"/>
        <end position="72"/>
    </location>
</feature>
<dbReference type="EMBL" id="JBELQC010000001">
    <property type="protein sequence ID" value="MFL9840014.1"/>
    <property type="molecule type" value="Genomic_DNA"/>
</dbReference>
<name>A0ABW8YIC5_9SPHN</name>
<evidence type="ECO:0008006" key="4">
    <source>
        <dbReference type="Google" id="ProtNLM"/>
    </source>
</evidence>
<protein>
    <recommendedName>
        <fullName evidence="4">YcxB-like protein</fullName>
    </recommendedName>
</protein>